<keyword evidence="2" id="KW-1185">Reference proteome</keyword>
<dbReference type="EMBL" id="PDOD01000002">
    <property type="protein sequence ID" value="PYZ93280.1"/>
    <property type="molecule type" value="Genomic_DNA"/>
</dbReference>
<dbReference type="AlphaFoldDB" id="A0A323TFE3"/>
<evidence type="ECO:0000313" key="1">
    <source>
        <dbReference type="EMBL" id="PYZ93280.1"/>
    </source>
</evidence>
<comment type="caution">
    <text evidence="1">The sequence shown here is derived from an EMBL/GenBank/DDBJ whole genome shotgun (WGS) entry which is preliminary data.</text>
</comment>
<dbReference type="RefSeq" id="WP_110609311.1">
    <property type="nucleotide sequence ID" value="NZ_PDOD01000002.1"/>
</dbReference>
<sequence>MSSMIVSIRGLVKHPITLDPGVWIFDDRKVDLNTYFLEEREEGYDPSFEQMGRAWDQQRQMGAKPQSNGNRIHVDKKDLTEKSLGVPLAPFLENASPLSHSESVRFVRHGEYEDFSCSLEEAKKSILGFSHKGKPLKENGPIHFYYDDGSNYDHPVTHIESIIVE</sequence>
<evidence type="ECO:0000313" key="2">
    <source>
        <dbReference type="Proteomes" id="UP000248214"/>
    </source>
</evidence>
<accession>A0A323TFE3</accession>
<gene>
    <name evidence="1" type="ORF">CR194_08790</name>
</gene>
<organism evidence="1 2">
    <name type="scientific">Salipaludibacillus keqinensis</name>
    <dbReference type="NCBI Taxonomy" id="2045207"/>
    <lineage>
        <taxon>Bacteria</taxon>
        <taxon>Bacillati</taxon>
        <taxon>Bacillota</taxon>
        <taxon>Bacilli</taxon>
        <taxon>Bacillales</taxon>
        <taxon>Bacillaceae</taxon>
    </lineage>
</organism>
<proteinExistence type="predicted"/>
<evidence type="ECO:0008006" key="3">
    <source>
        <dbReference type="Google" id="ProtNLM"/>
    </source>
</evidence>
<dbReference type="Proteomes" id="UP000248214">
    <property type="component" value="Unassembled WGS sequence"/>
</dbReference>
<dbReference type="OrthoDB" id="2404998at2"/>
<protein>
    <recommendedName>
        <fullName evidence="3">Peptidyl-prolyl cis-trans isomerase</fullName>
    </recommendedName>
</protein>
<reference evidence="1 2" key="1">
    <citation type="submission" date="2017-10" db="EMBL/GenBank/DDBJ databases">
        <title>Bacillus sp. nov., a halophilic bacterium isolated from a Keqin Lake.</title>
        <authorList>
            <person name="Wang H."/>
        </authorList>
    </citation>
    <scope>NUCLEOTIDE SEQUENCE [LARGE SCALE GENOMIC DNA]</scope>
    <source>
        <strain evidence="1 2">KQ-12</strain>
    </source>
</reference>
<name>A0A323TFE3_9BACI</name>